<evidence type="ECO:0000256" key="1">
    <source>
        <dbReference type="SAM" id="MobiDB-lite"/>
    </source>
</evidence>
<feature type="compositionally biased region" description="Basic and acidic residues" evidence="1">
    <location>
        <begin position="1"/>
        <end position="11"/>
    </location>
</feature>
<comment type="caution">
    <text evidence="2">The sequence shown here is derived from an EMBL/GenBank/DDBJ whole genome shotgun (WGS) entry which is preliminary data.</text>
</comment>
<organism evidence="2 3">
    <name type="scientific">Marine Group I thaumarchaeote SCGC AAA799-B03</name>
    <dbReference type="NCBI Taxonomy" id="1502289"/>
    <lineage>
        <taxon>Archaea</taxon>
        <taxon>Nitrososphaerota</taxon>
        <taxon>Marine Group I</taxon>
    </lineage>
</organism>
<dbReference type="EMBL" id="JOTA01000049">
    <property type="protein sequence ID" value="KFM21135.1"/>
    <property type="molecule type" value="Genomic_DNA"/>
</dbReference>
<dbReference type="Proteomes" id="UP000029384">
    <property type="component" value="Unassembled WGS sequence"/>
</dbReference>
<gene>
    <name evidence="2" type="ORF">AAA799B03_01336</name>
</gene>
<evidence type="ECO:0000313" key="2">
    <source>
        <dbReference type="EMBL" id="KFM21135.1"/>
    </source>
</evidence>
<feature type="region of interest" description="Disordered" evidence="1">
    <location>
        <begin position="1"/>
        <end position="43"/>
    </location>
</feature>
<keyword evidence="3" id="KW-1185">Reference proteome</keyword>
<protein>
    <submittedName>
        <fullName evidence="2">Uncharacterized protein</fullName>
    </submittedName>
</protein>
<feature type="non-terminal residue" evidence="2">
    <location>
        <position position="60"/>
    </location>
</feature>
<proteinExistence type="predicted"/>
<feature type="compositionally biased region" description="Polar residues" evidence="1">
    <location>
        <begin position="26"/>
        <end position="40"/>
    </location>
</feature>
<reference evidence="2 3" key="1">
    <citation type="submission" date="2014-06" db="EMBL/GenBank/DDBJ databases">
        <authorList>
            <person name="Ngugi D.K."/>
            <person name="Blom J."/>
            <person name="Alam I."/>
            <person name="Rashid M."/>
            <person name="Baalawi W."/>
            <person name="Zhang G."/>
            <person name="Hikmawan T."/>
            <person name="Guan Y."/>
            <person name="Antunes A."/>
            <person name="Siam R."/>
            <person name="El-Dorry H."/>
            <person name="Bajic V."/>
            <person name="Stingl U."/>
        </authorList>
    </citation>
    <scope>NUCLEOTIDE SEQUENCE [LARGE SCALE GENOMIC DNA]</scope>
    <source>
        <strain evidence="2">SCGC AAA799-B03</strain>
    </source>
</reference>
<evidence type="ECO:0000313" key="3">
    <source>
        <dbReference type="Proteomes" id="UP000029384"/>
    </source>
</evidence>
<sequence length="60" mass="6577">MSEDKTLPKDIDSDDSLPGRYEESNFEYQQPISPQETAPKSKSKSLAIGIIVFAIVSAGF</sequence>
<accession>A0A087S5Y1</accession>
<dbReference type="AlphaFoldDB" id="A0A087S5Y1"/>
<name>A0A087S5Y1_9ARCH</name>